<dbReference type="Proteomes" id="UP000799440">
    <property type="component" value="Unassembled WGS sequence"/>
</dbReference>
<evidence type="ECO:0000313" key="2">
    <source>
        <dbReference type="EMBL" id="KAF2742807.1"/>
    </source>
</evidence>
<protein>
    <submittedName>
        <fullName evidence="2">Uncharacterized protein</fullName>
    </submittedName>
</protein>
<feature type="compositionally biased region" description="Basic and acidic residues" evidence="1">
    <location>
        <begin position="188"/>
        <end position="206"/>
    </location>
</feature>
<feature type="region of interest" description="Disordered" evidence="1">
    <location>
        <begin position="314"/>
        <end position="350"/>
    </location>
</feature>
<keyword evidence="3" id="KW-1185">Reference proteome</keyword>
<dbReference type="AlphaFoldDB" id="A0A6A6V0S7"/>
<name>A0A6A6V0S7_9PLEO</name>
<evidence type="ECO:0000313" key="3">
    <source>
        <dbReference type="Proteomes" id="UP000799440"/>
    </source>
</evidence>
<proteinExistence type="predicted"/>
<feature type="region of interest" description="Disordered" evidence="1">
    <location>
        <begin position="185"/>
        <end position="298"/>
    </location>
</feature>
<accession>A0A6A6V0S7</accession>
<feature type="compositionally biased region" description="Polar residues" evidence="1">
    <location>
        <begin position="251"/>
        <end position="267"/>
    </location>
</feature>
<evidence type="ECO:0000256" key="1">
    <source>
        <dbReference type="SAM" id="MobiDB-lite"/>
    </source>
</evidence>
<reference evidence="2" key="1">
    <citation type="journal article" date="2020" name="Stud. Mycol.">
        <title>101 Dothideomycetes genomes: a test case for predicting lifestyles and emergence of pathogens.</title>
        <authorList>
            <person name="Haridas S."/>
            <person name="Albert R."/>
            <person name="Binder M."/>
            <person name="Bloem J."/>
            <person name="Labutti K."/>
            <person name="Salamov A."/>
            <person name="Andreopoulos B."/>
            <person name="Baker S."/>
            <person name="Barry K."/>
            <person name="Bills G."/>
            <person name="Bluhm B."/>
            <person name="Cannon C."/>
            <person name="Castanera R."/>
            <person name="Culley D."/>
            <person name="Daum C."/>
            <person name="Ezra D."/>
            <person name="Gonzalez J."/>
            <person name="Henrissat B."/>
            <person name="Kuo A."/>
            <person name="Liang C."/>
            <person name="Lipzen A."/>
            <person name="Lutzoni F."/>
            <person name="Magnuson J."/>
            <person name="Mondo S."/>
            <person name="Nolan M."/>
            <person name="Ohm R."/>
            <person name="Pangilinan J."/>
            <person name="Park H.-J."/>
            <person name="Ramirez L."/>
            <person name="Alfaro M."/>
            <person name="Sun H."/>
            <person name="Tritt A."/>
            <person name="Yoshinaga Y."/>
            <person name="Zwiers L.-H."/>
            <person name="Turgeon B."/>
            <person name="Goodwin S."/>
            <person name="Spatafora J."/>
            <person name="Crous P."/>
            <person name="Grigoriev I."/>
        </authorList>
    </citation>
    <scope>NUCLEOTIDE SEQUENCE</scope>
    <source>
        <strain evidence="2">CBS 119925</strain>
    </source>
</reference>
<feature type="compositionally biased region" description="Low complexity" evidence="1">
    <location>
        <begin position="314"/>
        <end position="341"/>
    </location>
</feature>
<organism evidence="2 3">
    <name type="scientific">Sporormia fimetaria CBS 119925</name>
    <dbReference type="NCBI Taxonomy" id="1340428"/>
    <lineage>
        <taxon>Eukaryota</taxon>
        <taxon>Fungi</taxon>
        <taxon>Dikarya</taxon>
        <taxon>Ascomycota</taxon>
        <taxon>Pezizomycotina</taxon>
        <taxon>Dothideomycetes</taxon>
        <taxon>Pleosporomycetidae</taxon>
        <taxon>Pleosporales</taxon>
        <taxon>Sporormiaceae</taxon>
        <taxon>Sporormia</taxon>
    </lineage>
</organism>
<gene>
    <name evidence="2" type="ORF">M011DRAFT_258210</name>
</gene>
<dbReference type="EMBL" id="MU006604">
    <property type="protein sequence ID" value="KAF2742807.1"/>
    <property type="molecule type" value="Genomic_DNA"/>
</dbReference>
<sequence length="442" mass="49592">MITPASYQTPTLRVALPSTTPDTPLTPNPEHPLTTHLSHLRVLSERIKSTINTHLAYPHPEHLRRLTALAREYNTSVSEFREGWIREGYAITFMPDLIDAGELWLTKDYNANSTGDKARGTGRGMWWDGKGIGRGVKKQDAEIMECLRYMGWERDYRAKGKRGSEEMDMGTESEGETVWAPRVKQVKKPTEQKAQKEKGVGWKDQRNGNGGFASAWMKGPSAQTARKDVRPESGLKTNGHQRGFVRPAPTSARSTGKSTTAPPQAQGTPLFRRPLLPPLQTIKPPAQTNHGFSRPVPQNHLNYQLSQLPQLRLPQLPQPRNTPTQHQTNPHTPQTPQSPYTPYTPPPLFQSSQFYQKRQSILPRMMVPDDDDEEDSFRSPIGELSPLNEASKHRIRAWKWKGAWKAPGYGDSLIDALSPTAPETGVLNPPFRSTTNRGHVCT</sequence>